<accession>A0A4Y2WTM9</accession>
<dbReference type="Proteomes" id="UP000499080">
    <property type="component" value="Unassembled WGS sequence"/>
</dbReference>
<name>A0A4Y2WTM9_ARAVE</name>
<keyword evidence="3" id="KW-1185">Reference proteome</keyword>
<comment type="caution">
    <text evidence="2">The sequence shown here is derived from an EMBL/GenBank/DDBJ whole genome shotgun (WGS) entry which is preliminary data.</text>
</comment>
<sequence>MSVLKDIYDTSSAPLRRSVSNPSICSTDSTEYAIIRTKDEDCNISQLISRIRNVINAKKNQEALPHNIQNGPRERAPRSSGKKDQRSIDNHKGPRNPSLRIAYTHQPHATANSSHKQRLPTPYSRTNLRLYAKKKSEANTTKAKEPNNPGL</sequence>
<organism evidence="2 3">
    <name type="scientific">Araneus ventricosus</name>
    <name type="common">Orbweaver spider</name>
    <name type="synonym">Epeira ventricosa</name>
    <dbReference type="NCBI Taxonomy" id="182803"/>
    <lineage>
        <taxon>Eukaryota</taxon>
        <taxon>Metazoa</taxon>
        <taxon>Ecdysozoa</taxon>
        <taxon>Arthropoda</taxon>
        <taxon>Chelicerata</taxon>
        <taxon>Arachnida</taxon>
        <taxon>Araneae</taxon>
        <taxon>Araneomorphae</taxon>
        <taxon>Entelegynae</taxon>
        <taxon>Araneoidea</taxon>
        <taxon>Araneidae</taxon>
        <taxon>Araneus</taxon>
    </lineage>
</organism>
<feature type="region of interest" description="Disordered" evidence="1">
    <location>
        <begin position="60"/>
        <end position="151"/>
    </location>
</feature>
<dbReference type="EMBL" id="BGPR01065333">
    <property type="protein sequence ID" value="GBO40156.1"/>
    <property type="molecule type" value="Genomic_DNA"/>
</dbReference>
<protein>
    <submittedName>
        <fullName evidence="2">Uncharacterized protein</fullName>
    </submittedName>
</protein>
<reference evidence="2 3" key="1">
    <citation type="journal article" date="2019" name="Sci. Rep.">
        <title>Orb-weaving spider Araneus ventricosus genome elucidates the spidroin gene catalogue.</title>
        <authorList>
            <person name="Kono N."/>
            <person name="Nakamura H."/>
            <person name="Ohtoshi R."/>
            <person name="Moran D.A.P."/>
            <person name="Shinohara A."/>
            <person name="Yoshida Y."/>
            <person name="Fujiwara M."/>
            <person name="Mori M."/>
            <person name="Tomita M."/>
            <person name="Arakawa K."/>
        </authorList>
    </citation>
    <scope>NUCLEOTIDE SEQUENCE [LARGE SCALE GENOMIC DNA]</scope>
</reference>
<feature type="compositionally biased region" description="Basic and acidic residues" evidence="1">
    <location>
        <begin position="134"/>
        <end position="145"/>
    </location>
</feature>
<dbReference type="AlphaFoldDB" id="A0A4Y2WTM9"/>
<proteinExistence type="predicted"/>
<evidence type="ECO:0000313" key="2">
    <source>
        <dbReference type="EMBL" id="GBO40156.1"/>
    </source>
</evidence>
<evidence type="ECO:0000256" key="1">
    <source>
        <dbReference type="SAM" id="MobiDB-lite"/>
    </source>
</evidence>
<evidence type="ECO:0000313" key="3">
    <source>
        <dbReference type="Proteomes" id="UP000499080"/>
    </source>
</evidence>
<gene>
    <name evidence="2" type="ORF">AVEN_58905_1</name>
</gene>
<feature type="compositionally biased region" description="Basic and acidic residues" evidence="1">
    <location>
        <begin position="72"/>
        <end position="92"/>
    </location>
</feature>